<dbReference type="RefSeq" id="XP_002784810.1">
    <property type="nucleotide sequence ID" value="XM_002784764.1"/>
</dbReference>
<dbReference type="GO" id="GO:0045505">
    <property type="term" value="F:dynein intermediate chain binding"/>
    <property type="evidence" value="ECO:0007669"/>
    <property type="project" value="InterPro"/>
</dbReference>
<gene>
    <name evidence="3" type="ORF">Pmar_PMAR002748</name>
</gene>
<protein>
    <recommendedName>
        <fullName evidence="2">Dynein heavy chain tail domain-containing protein</fullName>
    </recommendedName>
</protein>
<feature type="compositionally biased region" description="Basic and acidic residues" evidence="1">
    <location>
        <begin position="12"/>
        <end position="31"/>
    </location>
</feature>
<dbReference type="Pfam" id="PF08385">
    <property type="entry name" value="DHC_N1"/>
    <property type="match status" value="1"/>
</dbReference>
<reference evidence="3 4" key="1">
    <citation type="submission" date="2008-07" db="EMBL/GenBank/DDBJ databases">
        <authorList>
            <person name="El-Sayed N."/>
            <person name="Caler E."/>
            <person name="Inman J."/>
            <person name="Amedeo P."/>
            <person name="Hass B."/>
            <person name="Wortman J."/>
        </authorList>
    </citation>
    <scope>NUCLEOTIDE SEQUENCE [LARGE SCALE GENOMIC DNA]</scope>
    <source>
        <strain evidence="4">ATCC 50983 / TXsc</strain>
    </source>
</reference>
<accession>C5KFY7</accession>
<evidence type="ECO:0000313" key="3">
    <source>
        <dbReference type="EMBL" id="EER16606.1"/>
    </source>
</evidence>
<dbReference type="GO" id="GO:0007018">
    <property type="term" value="P:microtubule-based movement"/>
    <property type="evidence" value="ECO:0007669"/>
    <property type="project" value="InterPro"/>
</dbReference>
<evidence type="ECO:0000256" key="1">
    <source>
        <dbReference type="SAM" id="MobiDB-lite"/>
    </source>
</evidence>
<name>C5KFY7_PERM5</name>
<dbReference type="AlphaFoldDB" id="C5KFY7"/>
<dbReference type="InParanoid" id="C5KFY7"/>
<evidence type="ECO:0000259" key="2">
    <source>
        <dbReference type="Pfam" id="PF08385"/>
    </source>
</evidence>
<dbReference type="GO" id="GO:0005858">
    <property type="term" value="C:axonemal dynein complex"/>
    <property type="evidence" value="ECO:0007669"/>
    <property type="project" value="TreeGrafter"/>
</dbReference>
<feature type="compositionally biased region" description="Acidic residues" evidence="1">
    <location>
        <begin position="1"/>
        <end position="11"/>
    </location>
</feature>
<evidence type="ECO:0000313" key="4">
    <source>
        <dbReference type="Proteomes" id="UP000007800"/>
    </source>
</evidence>
<dbReference type="Proteomes" id="UP000007800">
    <property type="component" value="Unassembled WGS sequence"/>
</dbReference>
<dbReference type="GO" id="GO:0051959">
    <property type="term" value="F:dynein light intermediate chain binding"/>
    <property type="evidence" value="ECO:0007669"/>
    <property type="project" value="InterPro"/>
</dbReference>
<dbReference type="PANTHER" id="PTHR46532:SF11">
    <property type="entry name" value="DYNEIN AXONEMAL HEAVY CHAIN 12"/>
    <property type="match status" value="1"/>
</dbReference>
<dbReference type="PANTHER" id="PTHR46532">
    <property type="entry name" value="MALE FERTILITY FACTOR KL5"/>
    <property type="match status" value="1"/>
</dbReference>
<feature type="domain" description="Dynein heavy chain tail" evidence="2">
    <location>
        <begin position="95"/>
        <end position="241"/>
    </location>
</feature>
<organism evidence="4">
    <name type="scientific">Perkinsus marinus (strain ATCC 50983 / TXsc)</name>
    <dbReference type="NCBI Taxonomy" id="423536"/>
    <lineage>
        <taxon>Eukaryota</taxon>
        <taxon>Sar</taxon>
        <taxon>Alveolata</taxon>
        <taxon>Perkinsozoa</taxon>
        <taxon>Perkinsea</taxon>
        <taxon>Perkinsida</taxon>
        <taxon>Perkinsidae</taxon>
        <taxon>Perkinsus</taxon>
    </lineage>
</organism>
<dbReference type="InterPro" id="IPR026983">
    <property type="entry name" value="DHC"/>
</dbReference>
<dbReference type="GeneID" id="9063694"/>
<dbReference type="InterPro" id="IPR013594">
    <property type="entry name" value="Dynein_heavy_tail"/>
</dbReference>
<dbReference type="OrthoDB" id="286107at2759"/>
<dbReference type="EMBL" id="GG672887">
    <property type="protein sequence ID" value="EER16606.1"/>
    <property type="molecule type" value="Genomic_DNA"/>
</dbReference>
<feature type="region of interest" description="Disordered" evidence="1">
    <location>
        <begin position="1"/>
        <end position="40"/>
    </location>
</feature>
<proteinExistence type="predicted"/>
<keyword evidence="4" id="KW-1185">Reference proteome</keyword>
<sequence length="241" mass="27158">MEGSSEDEDSDASEKSAESKEEKPDGRENGGDARLVQVGSETRDELVLNASKFHQKLGQVASQVYGSSSIRPPEGVDLDELLRKLEGPEECGEDVHRCVEAVGQWAEEVERLLKTEKEHAAAIGPHPMAEILFWRDRSERLSSLFEQLQLGRCQKVIEIVEKYLVAGSRTGEMESAGRAFRWFKEEQSALHKLHVEAKDNVRFLMTLERHLKKLTNGGMAEIAEMLPNLMNALRMVWVVSR</sequence>